<dbReference type="Proteomes" id="UP000635565">
    <property type="component" value="Unassembled WGS sequence"/>
</dbReference>
<organism evidence="1 2">
    <name type="scientific">Dictyobacter formicarum</name>
    <dbReference type="NCBI Taxonomy" id="2778368"/>
    <lineage>
        <taxon>Bacteria</taxon>
        <taxon>Bacillati</taxon>
        <taxon>Chloroflexota</taxon>
        <taxon>Ktedonobacteria</taxon>
        <taxon>Ktedonobacterales</taxon>
        <taxon>Dictyobacteraceae</taxon>
        <taxon>Dictyobacter</taxon>
    </lineage>
</organism>
<reference evidence="1 2" key="1">
    <citation type="journal article" date="2021" name="Int. J. Syst. Evol. Microbiol.">
        <title>Reticulibacter mediterranei gen. nov., sp. nov., within the new family Reticulibacteraceae fam. nov., and Ktedonospora formicarum gen. nov., sp. nov., Ktedonobacter robiniae sp. nov., Dictyobacter formicarum sp. nov. and Dictyobacter arantiisoli sp. nov., belonging to the class Ktedonobacteria.</title>
        <authorList>
            <person name="Yabe S."/>
            <person name="Zheng Y."/>
            <person name="Wang C.M."/>
            <person name="Sakai Y."/>
            <person name="Abe K."/>
            <person name="Yokota A."/>
            <person name="Donadio S."/>
            <person name="Cavaletti L."/>
            <person name="Monciardini P."/>
        </authorList>
    </citation>
    <scope>NUCLEOTIDE SEQUENCE [LARGE SCALE GENOMIC DNA]</scope>
    <source>
        <strain evidence="1 2">SOSP1-9</strain>
    </source>
</reference>
<protein>
    <submittedName>
        <fullName evidence="1">Uncharacterized protein</fullName>
    </submittedName>
</protein>
<sequence length="179" mass="20168">MKGKHTKQPHLTPLAALKDYTAKTIASFEHTIAHAQTSQERRDARTTCNIMLWEVDTAQKYRIKPSALAMIAHLKPEQTSRVLTLPGTGIWMMLDDAQSTNLYFSCIPHAVTSYLESHPREIMPQGLSTIAPHQQHWNLEITALGHHPLSYVYDAELGRWTLNTIDLCPTGRCELLGGR</sequence>
<evidence type="ECO:0000313" key="2">
    <source>
        <dbReference type="Proteomes" id="UP000635565"/>
    </source>
</evidence>
<name>A0ABQ3VN55_9CHLR</name>
<proteinExistence type="predicted"/>
<dbReference type="RefSeq" id="WP_201364715.1">
    <property type="nucleotide sequence ID" value="NZ_BNJJ01000015.1"/>
</dbReference>
<evidence type="ECO:0000313" key="1">
    <source>
        <dbReference type="EMBL" id="GHO87139.1"/>
    </source>
</evidence>
<dbReference type="EMBL" id="BNJJ01000015">
    <property type="protein sequence ID" value="GHO87139.1"/>
    <property type="molecule type" value="Genomic_DNA"/>
</dbReference>
<comment type="caution">
    <text evidence="1">The sequence shown here is derived from an EMBL/GenBank/DDBJ whole genome shotgun (WGS) entry which is preliminary data.</text>
</comment>
<keyword evidence="2" id="KW-1185">Reference proteome</keyword>
<gene>
    <name evidence="1" type="ORF">KSZ_51450</name>
</gene>
<accession>A0ABQ3VN55</accession>